<dbReference type="SUPFAM" id="SSF109998">
    <property type="entry name" value="Triger factor/SurA peptide-binding domain-like"/>
    <property type="match status" value="1"/>
</dbReference>
<evidence type="ECO:0000256" key="9">
    <source>
        <dbReference type="ARBA" id="ARBA00023235"/>
    </source>
</evidence>
<dbReference type="InterPro" id="IPR008881">
    <property type="entry name" value="Trigger_fac_ribosome-bd_bac"/>
</dbReference>
<keyword evidence="7" id="KW-0697">Rotamase</keyword>
<evidence type="ECO:0000259" key="12">
    <source>
        <dbReference type="Pfam" id="PF05698"/>
    </source>
</evidence>
<dbReference type="GO" id="GO:0003677">
    <property type="term" value="F:DNA binding"/>
    <property type="evidence" value="ECO:0007669"/>
    <property type="project" value="InterPro"/>
</dbReference>
<dbReference type="InterPro" id="IPR027304">
    <property type="entry name" value="Trigger_fact/SurA_dom_sf"/>
</dbReference>
<evidence type="ECO:0000256" key="3">
    <source>
        <dbReference type="ARBA" id="ARBA00005464"/>
    </source>
</evidence>
<evidence type="ECO:0000256" key="8">
    <source>
        <dbReference type="ARBA" id="ARBA00023186"/>
    </source>
</evidence>
<dbReference type="InterPro" id="IPR036611">
    <property type="entry name" value="Trigger_fac_ribosome-bd_sf"/>
</dbReference>
<feature type="domain" description="Trigger factor ribosome-binding bacterial" evidence="11">
    <location>
        <begin position="1"/>
        <end position="129"/>
    </location>
</feature>
<dbReference type="Pfam" id="PF05698">
    <property type="entry name" value="Trigger_C"/>
    <property type="match status" value="1"/>
</dbReference>
<name>A0A7C4RXE0_9BACT</name>
<dbReference type="Pfam" id="PF05697">
    <property type="entry name" value="Trigger_N"/>
    <property type="match status" value="1"/>
</dbReference>
<organism evidence="13">
    <name type="scientific">Fervidobacterium thailandense</name>
    <dbReference type="NCBI Taxonomy" id="1008305"/>
    <lineage>
        <taxon>Bacteria</taxon>
        <taxon>Thermotogati</taxon>
        <taxon>Thermotogota</taxon>
        <taxon>Thermotogae</taxon>
        <taxon>Thermotogales</taxon>
        <taxon>Fervidobacteriaceae</taxon>
        <taxon>Fervidobacterium</taxon>
    </lineage>
</organism>
<dbReference type="GO" id="GO:0003755">
    <property type="term" value="F:peptidyl-prolyl cis-trans isomerase activity"/>
    <property type="evidence" value="ECO:0007669"/>
    <property type="project" value="UniProtKB-KW"/>
</dbReference>
<dbReference type="EMBL" id="DSZY01000038">
    <property type="protein sequence ID" value="HGU41157.1"/>
    <property type="molecule type" value="Genomic_DNA"/>
</dbReference>
<dbReference type="SUPFAM" id="SSF102735">
    <property type="entry name" value="Trigger factor ribosome-binding domain"/>
    <property type="match status" value="1"/>
</dbReference>
<protein>
    <recommendedName>
        <fullName evidence="5">Trigger factor</fullName>
        <ecNumber evidence="4">5.2.1.8</ecNumber>
    </recommendedName>
    <alternativeName>
        <fullName evidence="10">PPIase</fullName>
    </alternativeName>
</protein>
<keyword evidence="8" id="KW-0143">Chaperone</keyword>
<dbReference type="GO" id="GO:0006457">
    <property type="term" value="P:protein folding"/>
    <property type="evidence" value="ECO:0007669"/>
    <property type="project" value="InterPro"/>
</dbReference>
<keyword evidence="9" id="KW-0413">Isomerase</keyword>
<evidence type="ECO:0000256" key="7">
    <source>
        <dbReference type="ARBA" id="ARBA00023110"/>
    </source>
</evidence>
<comment type="caution">
    <text evidence="13">The sequence shown here is derived from an EMBL/GenBank/DDBJ whole genome shotgun (WGS) entry which is preliminary data.</text>
</comment>
<evidence type="ECO:0000256" key="10">
    <source>
        <dbReference type="ARBA" id="ARBA00029986"/>
    </source>
</evidence>
<evidence type="ECO:0000256" key="6">
    <source>
        <dbReference type="ARBA" id="ARBA00022490"/>
    </source>
</evidence>
<accession>A0A7C4RXE0</accession>
<evidence type="ECO:0000256" key="1">
    <source>
        <dbReference type="ARBA" id="ARBA00000971"/>
    </source>
</evidence>
<evidence type="ECO:0000256" key="5">
    <source>
        <dbReference type="ARBA" id="ARBA00016902"/>
    </source>
</evidence>
<dbReference type="InterPro" id="IPR037041">
    <property type="entry name" value="Trigger_fac_C_sf"/>
</dbReference>
<dbReference type="SUPFAM" id="SSF54534">
    <property type="entry name" value="FKBP-like"/>
    <property type="match status" value="1"/>
</dbReference>
<dbReference type="Gene3D" id="3.30.70.1050">
    <property type="entry name" value="Trigger factor ribosome-binding domain"/>
    <property type="match status" value="1"/>
</dbReference>
<gene>
    <name evidence="13" type="ORF">ENT77_08185</name>
</gene>
<evidence type="ECO:0000256" key="2">
    <source>
        <dbReference type="ARBA" id="ARBA00004496"/>
    </source>
</evidence>
<evidence type="ECO:0000313" key="13">
    <source>
        <dbReference type="EMBL" id="HGU41157.1"/>
    </source>
</evidence>
<dbReference type="InterPro" id="IPR005215">
    <property type="entry name" value="Trig_fac"/>
</dbReference>
<keyword evidence="6" id="KW-0963">Cytoplasm</keyword>
<dbReference type="GO" id="GO:0015031">
    <property type="term" value="P:protein transport"/>
    <property type="evidence" value="ECO:0007669"/>
    <property type="project" value="InterPro"/>
</dbReference>
<proteinExistence type="inferred from homology"/>
<comment type="similarity">
    <text evidence="3">Belongs to the FKBP-type PPIase family. Tig subfamily.</text>
</comment>
<dbReference type="AlphaFoldDB" id="A0A7C4RXE0"/>
<comment type="catalytic activity">
    <reaction evidence="1">
        <text>[protein]-peptidylproline (omega=180) = [protein]-peptidylproline (omega=0)</text>
        <dbReference type="Rhea" id="RHEA:16237"/>
        <dbReference type="Rhea" id="RHEA-COMP:10747"/>
        <dbReference type="Rhea" id="RHEA-COMP:10748"/>
        <dbReference type="ChEBI" id="CHEBI:83833"/>
        <dbReference type="ChEBI" id="CHEBI:83834"/>
        <dbReference type="EC" id="5.2.1.8"/>
    </reaction>
</comment>
<dbReference type="PIRSF" id="PIRSF003095">
    <property type="entry name" value="Trigger_factor"/>
    <property type="match status" value="1"/>
</dbReference>
<feature type="domain" description="Trigger factor C-terminal" evidence="12">
    <location>
        <begin position="256"/>
        <end position="411"/>
    </location>
</feature>
<dbReference type="Gene3D" id="3.10.50.30">
    <property type="entry name" value="Transcription elongation factor, GreA/GreB, C-terminal domain"/>
    <property type="match status" value="1"/>
</dbReference>
<dbReference type="EC" id="5.2.1.8" evidence="4"/>
<evidence type="ECO:0000259" key="11">
    <source>
        <dbReference type="Pfam" id="PF05697"/>
    </source>
</evidence>
<dbReference type="Gene3D" id="1.10.3120.10">
    <property type="entry name" value="Trigger factor, C-terminal domain"/>
    <property type="match status" value="1"/>
</dbReference>
<evidence type="ECO:0000256" key="4">
    <source>
        <dbReference type="ARBA" id="ARBA00013194"/>
    </source>
</evidence>
<reference evidence="13" key="1">
    <citation type="journal article" date="2020" name="mSystems">
        <title>Genome- and Community-Level Interaction Insights into Carbon Utilization and Element Cycling Functions of Hydrothermarchaeota in Hydrothermal Sediment.</title>
        <authorList>
            <person name="Zhou Z."/>
            <person name="Liu Y."/>
            <person name="Xu W."/>
            <person name="Pan J."/>
            <person name="Luo Z.H."/>
            <person name="Li M."/>
        </authorList>
    </citation>
    <scope>NUCLEOTIDE SEQUENCE [LARGE SCALE GENOMIC DNA]</scope>
    <source>
        <strain evidence="13">SpSt-609</strain>
    </source>
</reference>
<dbReference type="InterPro" id="IPR036953">
    <property type="entry name" value="GreA/GreB_C_sf"/>
</dbReference>
<sequence>MEVKNVSREKNVLVREYIFDEEDIKRLEDKATQSLNRRKVLIEGFRPGKVPKEIYKLRLKESFYDIYVASEGIEEVERLLDNEEVELIIPVVISNAQFSPKAGSVVVELHLEPDVSVNLSKIVLRKAKEDETIEGYVEFKKKFILEQNVTLEPKEGPAEIGDQVVVKERVLRDDKEVRSDEEKNYIIFEDDKRDVIQNLIGRKAGDVVEFEKTFKTADGKDLVYKYILEVTQIYKRLVPEFTDEFVKGLGMENVETVTQFEEKAREEGKKIYDQELLESFVEQFLNQLAGATEMDISDKTIHRFAEDTIDGLKEEGKYEQYLSKFESYEKMVEHINETFLETAKRNLALKKLAKEYDIKVGAEDLKAYAERMAPKWGVSPDKIEATYRTNRQFRDDVTIQLLAEKVLKVILDKLTIEEVSLKKEDRSNGEGGE</sequence>
<dbReference type="InterPro" id="IPR008880">
    <property type="entry name" value="Trigger_fac_C"/>
</dbReference>
<dbReference type="GO" id="GO:0032784">
    <property type="term" value="P:regulation of DNA-templated transcription elongation"/>
    <property type="evidence" value="ECO:0007669"/>
    <property type="project" value="InterPro"/>
</dbReference>
<dbReference type="GO" id="GO:0005737">
    <property type="term" value="C:cytoplasm"/>
    <property type="evidence" value="ECO:0007669"/>
    <property type="project" value="UniProtKB-SubCell"/>
</dbReference>
<comment type="subcellular location">
    <subcellularLocation>
        <location evidence="2">Cytoplasm</location>
    </subcellularLocation>
</comment>